<sequence length="239" mass="26520">MFDPLERLPIVDTILSDVNALATQFNTLTAAYRLLVGSAEEIPRIKGVNPEITMRAVQRIDRAGALLDMLLEILCYKVSFSTDFLAVTSAPVEIFRQLQECCQPVRACDTAKQIVELEALRQLLGRCRNEACFYDKTSFPPYVPPPPMPKPPGAKPPAGQQAIPSDIQEKIITDIVQNLATVLNPETTVLRDPEPTEALQSAPLPPPEPPRPRYKCRPKEPPPPNGLTQRKRLGQPPKK</sequence>
<dbReference type="RefSeq" id="WP_004092126.1">
    <property type="nucleotide sequence ID" value="NZ_AFGF01000015.1"/>
</dbReference>
<accession>F7NE68</accession>
<name>F7NE68_9FIRM</name>
<dbReference type="AlphaFoldDB" id="F7NE68"/>
<feature type="compositionally biased region" description="Pro residues" evidence="1">
    <location>
        <begin position="141"/>
        <end position="155"/>
    </location>
</feature>
<reference evidence="2 3" key="1">
    <citation type="journal article" date="2011" name="EMBO J.">
        <title>Structural diversity of bacterial flagellar motors.</title>
        <authorList>
            <person name="Chen S."/>
            <person name="Beeby M."/>
            <person name="Murphy G.E."/>
            <person name="Leadbetter J.R."/>
            <person name="Hendrixson D.R."/>
            <person name="Briegel A."/>
            <person name="Li Z."/>
            <person name="Shi J."/>
            <person name="Tocheva E.I."/>
            <person name="Muller A."/>
            <person name="Dobro M.J."/>
            <person name="Jensen G.J."/>
        </authorList>
    </citation>
    <scope>NUCLEOTIDE SEQUENCE [LARGE SCALE GENOMIC DNA]</scope>
    <source>
        <strain evidence="2 3">DSM 6540</strain>
    </source>
</reference>
<protein>
    <submittedName>
        <fullName evidence="2">Uncharacterized protein</fullName>
    </submittedName>
</protein>
<gene>
    <name evidence="2" type="ORF">ALO_01654</name>
</gene>
<comment type="caution">
    <text evidence="2">The sequence shown here is derived from an EMBL/GenBank/DDBJ whole genome shotgun (WGS) entry which is preliminary data.</text>
</comment>
<feature type="region of interest" description="Disordered" evidence="1">
    <location>
        <begin position="141"/>
        <end position="161"/>
    </location>
</feature>
<dbReference type="EMBL" id="AFGF01000015">
    <property type="protein sequence ID" value="EGO65723.1"/>
    <property type="molecule type" value="Genomic_DNA"/>
</dbReference>
<dbReference type="Proteomes" id="UP000003240">
    <property type="component" value="Unassembled WGS sequence"/>
</dbReference>
<dbReference type="STRING" id="1009370.ALO_01654"/>
<keyword evidence="3" id="KW-1185">Reference proteome</keyword>
<feature type="region of interest" description="Disordered" evidence="1">
    <location>
        <begin position="189"/>
        <end position="239"/>
    </location>
</feature>
<evidence type="ECO:0000313" key="3">
    <source>
        <dbReference type="Proteomes" id="UP000003240"/>
    </source>
</evidence>
<organism evidence="2 3">
    <name type="scientific">Acetonema longum DSM 6540</name>
    <dbReference type="NCBI Taxonomy" id="1009370"/>
    <lineage>
        <taxon>Bacteria</taxon>
        <taxon>Bacillati</taxon>
        <taxon>Bacillota</taxon>
        <taxon>Negativicutes</taxon>
        <taxon>Acetonemataceae</taxon>
        <taxon>Acetonema</taxon>
    </lineage>
</organism>
<feature type="compositionally biased region" description="Basic residues" evidence="1">
    <location>
        <begin position="229"/>
        <end position="239"/>
    </location>
</feature>
<proteinExistence type="predicted"/>
<dbReference type="eggNOG" id="ENOG5032R5S">
    <property type="taxonomic scope" value="Bacteria"/>
</dbReference>
<evidence type="ECO:0000256" key="1">
    <source>
        <dbReference type="SAM" id="MobiDB-lite"/>
    </source>
</evidence>
<evidence type="ECO:0000313" key="2">
    <source>
        <dbReference type="EMBL" id="EGO65723.1"/>
    </source>
</evidence>
<dbReference type="OrthoDB" id="1680245at2"/>